<dbReference type="STRING" id="99883.ENSTNIP00000007126"/>
<dbReference type="OMA" id="REVNMGV"/>
<name>H3CFU9_TETNG</name>
<reference evidence="1" key="2">
    <citation type="submission" date="2025-08" db="UniProtKB">
        <authorList>
            <consortium name="Ensembl"/>
        </authorList>
    </citation>
    <scope>IDENTIFICATION</scope>
</reference>
<protein>
    <submittedName>
        <fullName evidence="1">Uncharacterized protein</fullName>
    </submittedName>
</protein>
<dbReference type="Ensembl" id="ENSTNIT00000007283.1">
    <property type="protein sequence ID" value="ENSTNIP00000007126.1"/>
    <property type="gene ID" value="ENSTNIG00000004481.1"/>
</dbReference>
<dbReference type="AlphaFoldDB" id="H3CFU9"/>
<reference evidence="1" key="3">
    <citation type="submission" date="2025-09" db="UniProtKB">
        <authorList>
            <consortium name="Ensembl"/>
        </authorList>
    </citation>
    <scope>IDENTIFICATION</scope>
</reference>
<dbReference type="HOGENOM" id="CLU_206863_0_0_1"/>
<reference evidence="2" key="1">
    <citation type="journal article" date="2004" name="Nature">
        <title>Genome duplication in the teleost fish Tetraodon nigroviridis reveals the early vertebrate proto-karyotype.</title>
        <authorList>
            <person name="Jaillon O."/>
            <person name="Aury J.-M."/>
            <person name="Brunet F."/>
            <person name="Petit J.-L."/>
            <person name="Stange-Thomann N."/>
            <person name="Mauceli E."/>
            <person name="Bouneau L."/>
            <person name="Fischer C."/>
            <person name="Ozouf-Costaz C."/>
            <person name="Bernot A."/>
            <person name="Nicaud S."/>
            <person name="Jaffe D."/>
            <person name="Fisher S."/>
            <person name="Lutfalla G."/>
            <person name="Dossat C."/>
            <person name="Segurens B."/>
            <person name="Dasilva C."/>
            <person name="Salanoubat M."/>
            <person name="Levy M."/>
            <person name="Boudet N."/>
            <person name="Castellano S."/>
            <person name="Anthouard V."/>
            <person name="Jubin C."/>
            <person name="Castelli V."/>
            <person name="Katinka M."/>
            <person name="Vacherie B."/>
            <person name="Biemont C."/>
            <person name="Skalli Z."/>
            <person name="Cattolico L."/>
            <person name="Poulain J."/>
            <person name="De Berardinis V."/>
            <person name="Cruaud C."/>
            <person name="Duprat S."/>
            <person name="Brottier P."/>
            <person name="Coutanceau J.-P."/>
            <person name="Gouzy J."/>
            <person name="Parra G."/>
            <person name="Lardier G."/>
            <person name="Chapple C."/>
            <person name="McKernan K.J."/>
            <person name="McEwan P."/>
            <person name="Bosak S."/>
            <person name="Kellis M."/>
            <person name="Volff J.-N."/>
            <person name="Guigo R."/>
            <person name="Zody M.C."/>
            <person name="Mesirov J."/>
            <person name="Lindblad-Toh K."/>
            <person name="Birren B."/>
            <person name="Nusbaum C."/>
            <person name="Kahn D."/>
            <person name="Robinson-Rechavi M."/>
            <person name="Laudet V."/>
            <person name="Schachter V."/>
            <person name="Quetier F."/>
            <person name="Saurin W."/>
            <person name="Scarpelli C."/>
            <person name="Wincker P."/>
            <person name="Lander E.S."/>
            <person name="Weissenbach J."/>
            <person name="Roest Crollius H."/>
        </authorList>
    </citation>
    <scope>NUCLEOTIDE SEQUENCE [LARGE SCALE GENOMIC DNA]</scope>
</reference>
<evidence type="ECO:0000313" key="2">
    <source>
        <dbReference type="Proteomes" id="UP000007303"/>
    </source>
</evidence>
<organism evidence="1 2">
    <name type="scientific">Tetraodon nigroviridis</name>
    <name type="common">Spotted green pufferfish</name>
    <name type="synonym">Chelonodon nigroviridis</name>
    <dbReference type="NCBI Taxonomy" id="99883"/>
    <lineage>
        <taxon>Eukaryota</taxon>
        <taxon>Metazoa</taxon>
        <taxon>Chordata</taxon>
        <taxon>Craniata</taxon>
        <taxon>Vertebrata</taxon>
        <taxon>Euteleostomi</taxon>
        <taxon>Actinopterygii</taxon>
        <taxon>Neopterygii</taxon>
        <taxon>Teleostei</taxon>
        <taxon>Neoteleostei</taxon>
        <taxon>Acanthomorphata</taxon>
        <taxon>Eupercaria</taxon>
        <taxon>Tetraodontiformes</taxon>
        <taxon>Tetradontoidea</taxon>
        <taxon>Tetraodontidae</taxon>
        <taxon>Tetraodon</taxon>
    </lineage>
</organism>
<dbReference type="InParanoid" id="H3CFU9"/>
<proteinExistence type="predicted"/>
<sequence length="65" mass="6998">KGSEQRSSQKRTLSVDDAKALIAASPLKILACDDLDEAAKMVVKLSEIVSLAKEAQVDITFQLPI</sequence>
<dbReference type="Proteomes" id="UP000007303">
    <property type="component" value="Unassembled WGS sequence"/>
</dbReference>
<evidence type="ECO:0000313" key="1">
    <source>
        <dbReference type="Ensembl" id="ENSTNIP00000007126.1"/>
    </source>
</evidence>
<accession>H3CFU9</accession>
<keyword evidence="2" id="KW-1185">Reference proteome</keyword>
<dbReference type="GeneTree" id="ENSGT00390000010170"/>